<sequence length="258" mass="28020">MAITAQASSCDDKMVLDEARYYMTTDKIGKEMTEVSAGAVRENAVSLMGLLQAGLLSCGKDALTVKYKDFVAVAELSSDGKIIYEGHEFKTLSAFALSAIRRVNPTRKAVDGWLSVQHKECTLNHYRQQLKCSGISASSGNDRFLPIGTDELAIKDQDKEVLDAKRKRVKIGGDRNHLQQPKESLGEFVSNNKVETHSAKEGGGAAKEVRQRKRAKKEGVAARSGHAKKVITHVAIFIGVCGGRWAVGGGWVGVWVCV</sequence>
<accession>A0AAE0GR73</accession>
<gene>
    <name evidence="3" type="ORF">CYMTET_9585</name>
</gene>
<keyword evidence="4" id="KW-1185">Reference proteome</keyword>
<dbReference type="InterPro" id="IPR040843">
    <property type="entry name" value="RAMA"/>
</dbReference>
<feature type="region of interest" description="Disordered" evidence="1">
    <location>
        <begin position="196"/>
        <end position="223"/>
    </location>
</feature>
<protein>
    <recommendedName>
        <fullName evidence="2">RAMA domain-containing protein</fullName>
    </recommendedName>
</protein>
<evidence type="ECO:0000313" key="3">
    <source>
        <dbReference type="EMBL" id="KAK3282690.1"/>
    </source>
</evidence>
<dbReference type="Pfam" id="PF18755">
    <property type="entry name" value="RAMA"/>
    <property type="match status" value="1"/>
</dbReference>
<comment type="caution">
    <text evidence="3">The sequence shown here is derived from an EMBL/GenBank/DDBJ whole genome shotgun (WGS) entry which is preliminary data.</text>
</comment>
<dbReference type="AlphaFoldDB" id="A0AAE0GR73"/>
<feature type="domain" description="RAMA" evidence="2">
    <location>
        <begin position="33"/>
        <end position="130"/>
    </location>
</feature>
<evidence type="ECO:0000259" key="2">
    <source>
        <dbReference type="Pfam" id="PF18755"/>
    </source>
</evidence>
<reference evidence="3 4" key="1">
    <citation type="journal article" date="2015" name="Genome Biol. Evol.">
        <title>Comparative Genomics of a Bacterivorous Green Alga Reveals Evolutionary Causalities and Consequences of Phago-Mixotrophic Mode of Nutrition.</title>
        <authorList>
            <person name="Burns J.A."/>
            <person name="Paasch A."/>
            <person name="Narechania A."/>
            <person name="Kim E."/>
        </authorList>
    </citation>
    <scope>NUCLEOTIDE SEQUENCE [LARGE SCALE GENOMIC DNA]</scope>
    <source>
        <strain evidence="3 4">PLY_AMNH</strain>
    </source>
</reference>
<name>A0AAE0GR73_9CHLO</name>
<evidence type="ECO:0000313" key="4">
    <source>
        <dbReference type="Proteomes" id="UP001190700"/>
    </source>
</evidence>
<evidence type="ECO:0000256" key="1">
    <source>
        <dbReference type="SAM" id="MobiDB-lite"/>
    </source>
</evidence>
<proteinExistence type="predicted"/>
<dbReference type="EMBL" id="LGRX02003196">
    <property type="protein sequence ID" value="KAK3282690.1"/>
    <property type="molecule type" value="Genomic_DNA"/>
</dbReference>
<dbReference type="Proteomes" id="UP001190700">
    <property type="component" value="Unassembled WGS sequence"/>
</dbReference>
<organism evidence="3 4">
    <name type="scientific">Cymbomonas tetramitiformis</name>
    <dbReference type="NCBI Taxonomy" id="36881"/>
    <lineage>
        <taxon>Eukaryota</taxon>
        <taxon>Viridiplantae</taxon>
        <taxon>Chlorophyta</taxon>
        <taxon>Pyramimonadophyceae</taxon>
        <taxon>Pyramimonadales</taxon>
        <taxon>Pyramimonadaceae</taxon>
        <taxon>Cymbomonas</taxon>
    </lineage>
</organism>